<gene>
    <name evidence="1" type="ORF">GCM10009067_08110</name>
</gene>
<evidence type="ECO:0000313" key="1">
    <source>
        <dbReference type="EMBL" id="GGK58006.1"/>
    </source>
</evidence>
<name>A0A830EG72_9EURY</name>
<sequence length="75" mass="7582">MAPCKTAPASPRIPTKNPARITEIAFAPTAGANGVDPDDPAPMAQAMNRLAADATTSVTIVLVATICHGVCPALQ</sequence>
<proteinExistence type="predicted"/>
<reference evidence="1" key="1">
    <citation type="journal article" date="2014" name="Int. J. Syst. Evol. Microbiol.">
        <title>Complete genome sequence of Corynebacterium casei LMG S-19264T (=DSM 44701T), isolated from a smear-ripened cheese.</title>
        <authorList>
            <consortium name="US DOE Joint Genome Institute (JGI-PGF)"/>
            <person name="Walter F."/>
            <person name="Albersmeier A."/>
            <person name="Kalinowski J."/>
            <person name="Ruckert C."/>
        </authorList>
    </citation>
    <scope>NUCLEOTIDE SEQUENCE</scope>
    <source>
        <strain evidence="1">JCM 19018</strain>
    </source>
</reference>
<dbReference type="EMBL" id="BMPD01000001">
    <property type="protein sequence ID" value="GGK58006.1"/>
    <property type="molecule type" value="Genomic_DNA"/>
</dbReference>
<comment type="caution">
    <text evidence="1">The sequence shown here is derived from an EMBL/GenBank/DDBJ whole genome shotgun (WGS) entry which is preliminary data.</text>
</comment>
<dbReference type="AlphaFoldDB" id="A0A830EG72"/>
<accession>A0A830EG72</accession>
<organism evidence="1 2">
    <name type="scientific">Haloarcula sebkhae</name>
    <dbReference type="NCBI Taxonomy" id="932660"/>
    <lineage>
        <taxon>Archaea</taxon>
        <taxon>Methanobacteriati</taxon>
        <taxon>Methanobacteriota</taxon>
        <taxon>Stenosarchaea group</taxon>
        <taxon>Halobacteria</taxon>
        <taxon>Halobacteriales</taxon>
        <taxon>Haloarculaceae</taxon>
        <taxon>Haloarcula</taxon>
    </lineage>
</organism>
<evidence type="ECO:0000313" key="2">
    <source>
        <dbReference type="Proteomes" id="UP000614221"/>
    </source>
</evidence>
<reference evidence="1" key="2">
    <citation type="submission" date="2020-09" db="EMBL/GenBank/DDBJ databases">
        <authorList>
            <person name="Sun Q."/>
            <person name="Ohkuma M."/>
        </authorList>
    </citation>
    <scope>NUCLEOTIDE SEQUENCE</scope>
    <source>
        <strain evidence="1">JCM 19018</strain>
    </source>
</reference>
<protein>
    <submittedName>
        <fullName evidence="1">Uncharacterized protein</fullName>
    </submittedName>
</protein>
<dbReference type="Proteomes" id="UP000614221">
    <property type="component" value="Unassembled WGS sequence"/>
</dbReference>